<feature type="compositionally biased region" description="Basic and acidic residues" evidence="4">
    <location>
        <begin position="601"/>
        <end position="615"/>
    </location>
</feature>
<dbReference type="PANTHER" id="PTHR44943">
    <property type="entry name" value="CELLULOSE SYNTHASE OPERON PROTEIN C"/>
    <property type="match status" value="1"/>
</dbReference>
<dbReference type="Pfam" id="PF13432">
    <property type="entry name" value="TPR_16"/>
    <property type="match status" value="1"/>
</dbReference>
<evidence type="ECO:0000313" key="5">
    <source>
        <dbReference type="EMBL" id="KPL74300.1"/>
    </source>
</evidence>
<feature type="region of interest" description="Disordered" evidence="4">
    <location>
        <begin position="573"/>
        <end position="789"/>
    </location>
</feature>
<feature type="compositionally biased region" description="Basic and acidic residues" evidence="4">
    <location>
        <begin position="573"/>
        <end position="592"/>
    </location>
</feature>
<dbReference type="OrthoDB" id="146546at2"/>
<evidence type="ECO:0000256" key="4">
    <source>
        <dbReference type="SAM" id="MobiDB-lite"/>
    </source>
</evidence>
<comment type="caution">
    <text evidence="5">The sequence shown here is derived from an EMBL/GenBank/DDBJ whole genome shotgun (WGS) entry which is preliminary data.</text>
</comment>
<gene>
    <name evidence="5" type="ORF">ADM99_01660</name>
</gene>
<dbReference type="PANTHER" id="PTHR44943:SF8">
    <property type="entry name" value="TPR REPEAT-CONTAINING PROTEIN MJ0263"/>
    <property type="match status" value="1"/>
</dbReference>
<proteinExistence type="predicted"/>
<feature type="region of interest" description="Disordered" evidence="4">
    <location>
        <begin position="313"/>
        <end position="496"/>
    </location>
</feature>
<feature type="region of interest" description="Disordered" evidence="4">
    <location>
        <begin position="812"/>
        <end position="831"/>
    </location>
</feature>
<feature type="region of interest" description="Disordered" evidence="4">
    <location>
        <begin position="1065"/>
        <end position="1119"/>
    </location>
</feature>
<feature type="region of interest" description="Disordered" evidence="4">
    <location>
        <begin position="524"/>
        <end position="558"/>
    </location>
</feature>
<feature type="compositionally biased region" description="Polar residues" evidence="4">
    <location>
        <begin position="712"/>
        <end position="726"/>
    </location>
</feature>
<dbReference type="InterPro" id="IPR051685">
    <property type="entry name" value="Ycf3/AcsC/BcsC/TPR_MFPF"/>
</dbReference>
<dbReference type="Gene3D" id="1.25.40.10">
    <property type="entry name" value="Tetratricopeptide repeat domain"/>
    <property type="match status" value="2"/>
</dbReference>
<dbReference type="SMART" id="SM00028">
    <property type="entry name" value="TPR"/>
    <property type="match status" value="3"/>
</dbReference>
<sequence length="1197" mass="131380">MRKIPLRAYHLEIEQLIDNERSQEALEHCQRIISIYPRCLETFRLMGKAYLELHQYDKAEDAFKKVLSSVPDDFIANIGMSLLREKQTNLEGTIWHMERANEAQQSNAAVQSELRRLYRQRDGRDSTRTLLTRGALVRMYIRGDMISNALAEIQAILAEDPSRMDIKILHAVACFKAGKTDEAIQICRQILSEYPYCFEANRLLYENRSPSIKIEEMQTFQQHLRELDPYYEFTSSNQPDAAKVPEENVKIEVPDDLGPKTATENETPKEVFSPFGSVEATNGAFGKQQAQSESAFKSEENLPSWMEEWQKPSFQSLNEGMDTGIKAGQTPATPNFGNGSGKPMTTEDTSSKFPSPDEKPNSPFPLPEDKGGNPNPFIPVPGQSIPAAEPGDIPEWLKALASEPPAASSDAVTAPLRVPGETGVLQTGEENLDFLRNIPGESPTPKPPEPKFETPVPGPIESLPGILPPSPFLSSSESTQPVPVEGSTSEAPKPVEREMPDWLRSAVEPSAESASVSDLRQDFIPENLPPIEPSKVSPSFESQFQIPEPEDGITAPVHDEEVPTPEIEQYLEQLRKDITPSDQPDWLKRENLGSDLEALFEETRKPATPEPKPEPESEQPDWMLKLKQEESGDLSKSAAPEPSQPLPSNVPDWLFASEETDGATAPIQSETPITHQPPPDWLAAARPDIFSRDYILDSDQESETEKAAPAESETTSSGFDFSSFLQETPPETPAKETPAAEPAAPDLSFLQSQPVDFMKADREPLEDNLAASEQVETGSGLDFTKAEPAENLPADLAALLREEAMQDITTSPLEGEQVETSPAPGLSFDLNIPELSEDKSAVETGVGETALPEMEVPSSVTPIAAEPAIETTSEIAAPEVPTTIEQEKPLAEEPVVPIEKAPASFEVPTIPAPSINLKAVEEAPVPLMEETSPIQEESAPSIEIFRDEAQPSQPEVAPQFANGFEAEDQTNVLETEQTPEEITPTHEILVMPGHKLEPDIPSPVKEEEPAVVIEPAKPMEEKPAPAEFVKPVEISAPVEVAPQAEKTIPVEPEIPASPEPVYETAKVVQKPAEPKQVAPRKVVKPPSTPRPVYRVEKKPATPVYTTPTAPRKGSGAADLTRAREAVTHGDLATALRRYIKLINSNKALDAVSADLKEITRKNPKNFLAWQTYGDARLRSNRIQEALDAYAKAADLLK</sequence>
<dbReference type="Pfam" id="PF13181">
    <property type="entry name" value="TPR_8"/>
    <property type="match status" value="1"/>
</dbReference>
<dbReference type="EMBL" id="LGCK01000003">
    <property type="protein sequence ID" value="KPL74300.1"/>
    <property type="molecule type" value="Genomic_DNA"/>
</dbReference>
<feature type="compositionally biased region" description="Low complexity" evidence="4">
    <location>
        <begin position="472"/>
        <end position="481"/>
    </location>
</feature>
<organism evidence="5 6">
    <name type="scientific">Leptolinea tardivitalis</name>
    <dbReference type="NCBI Taxonomy" id="229920"/>
    <lineage>
        <taxon>Bacteria</taxon>
        <taxon>Bacillati</taxon>
        <taxon>Chloroflexota</taxon>
        <taxon>Anaerolineae</taxon>
        <taxon>Anaerolineales</taxon>
        <taxon>Anaerolineaceae</taxon>
        <taxon>Leptolinea</taxon>
    </lineage>
</organism>
<feature type="compositionally biased region" description="Basic and acidic residues" evidence="4">
    <location>
        <begin position="994"/>
        <end position="1007"/>
    </location>
</feature>
<evidence type="ECO:0000256" key="1">
    <source>
        <dbReference type="ARBA" id="ARBA00022737"/>
    </source>
</evidence>
<name>A0A0P6X0F9_9CHLR</name>
<keyword evidence="2 3" id="KW-0802">TPR repeat</keyword>
<keyword evidence="1" id="KW-0677">Repeat</keyword>
<feature type="compositionally biased region" description="Low complexity" evidence="4">
    <location>
        <begin position="975"/>
        <end position="988"/>
    </location>
</feature>
<feature type="repeat" description="TPR" evidence="3">
    <location>
        <begin position="40"/>
        <end position="73"/>
    </location>
</feature>
<reference evidence="5 6" key="1">
    <citation type="submission" date="2015-07" db="EMBL/GenBank/DDBJ databases">
        <title>Genome sequence of Leptolinea tardivitalis DSM 16556.</title>
        <authorList>
            <person name="Hemp J."/>
            <person name="Ward L.M."/>
            <person name="Pace L.A."/>
            <person name="Fischer W.W."/>
        </authorList>
    </citation>
    <scope>NUCLEOTIDE SEQUENCE [LARGE SCALE GENOMIC DNA]</scope>
    <source>
        <strain evidence="5 6">YMTK-2</strain>
    </source>
</reference>
<feature type="compositionally biased region" description="Low complexity" evidence="4">
    <location>
        <begin position="735"/>
        <end position="745"/>
    </location>
</feature>
<evidence type="ECO:0000256" key="3">
    <source>
        <dbReference type="PROSITE-ProRule" id="PRU00339"/>
    </source>
</evidence>
<dbReference type="AlphaFoldDB" id="A0A0P6X0F9"/>
<dbReference type="InterPro" id="IPR011990">
    <property type="entry name" value="TPR-like_helical_dom_sf"/>
</dbReference>
<accession>A0A0P6X0F9</accession>
<feature type="region of interest" description="Disordered" evidence="4">
    <location>
        <begin position="975"/>
        <end position="1007"/>
    </location>
</feature>
<evidence type="ECO:0000256" key="2">
    <source>
        <dbReference type="ARBA" id="ARBA00022803"/>
    </source>
</evidence>
<dbReference type="PROSITE" id="PS50005">
    <property type="entry name" value="TPR"/>
    <property type="match status" value="1"/>
</dbReference>
<feature type="compositionally biased region" description="Polar residues" evidence="4">
    <location>
        <begin position="536"/>
        <end position="545"/>
    </location>
</feature>
<dbReference type="Proteomes" id="UP000050430">
    <property type="component" value="Unassembled WGS sequence"/>
</dbReference>
<protein>
    <recommendedName>
        <fullName evidence="7">Tetratricopeptide repeat protein</fullName>
    </recommendedName>
</protein>
<dbReference type="RefSeq" id="WP_062420784.1">
    <property type="nucleotide sequence ID" value="NZ_BBYA01000004.1"/>
</dbReference>
<dbReference type="STRING" id="229920.ADM99_01660"/>
<dbReference type="InterPro" id="IPR019734">
    <property type="entry name" value="TPR_rpt"/>
</dbReference>
<evidence type="ECO:0008006" key="7">
    <source>
        <dbReference type="Google" id="ProtNLM"/>
    </source>
</evidence>
<dbReference type="SUPFAM" id="SSF48452">
    <property type="entry name" value="TPR-like"/>
    <property type="match status" value="2"/>
</dbReference>
<keyword evidence="6" id="KW-1185">Reference proteome</keyword>
<feature type="compositionally biased region" description="Low complexity" evidence="4">
    <location>
        <begin position="1100"/>
        <end position="1110"/>
    </location>
</feature>
<evidence type="ECO:0000313" key="6">
    <source>
        <dbReference type="Proteomes" id="UP000050430"/>
    </source>
</evidence>